<dbReference type="SFLD" id="SFLDG01384">
    <property type="entry name" value="thioether_bond_formation_requi"/>
    <property type="match status" value="1"/>
</dbReference>
<dbReference type="PANTHER" id="PTHR43273:SF3">
    <property type="entry name" value="ANAEROBIC SULFATASE-MATURATING ENZYME HOMOLOG ASLB-RELATED"/>
    <property type="match status" value="1"/>
</dbReference>
<dbReference type="SFLD" id="SFLDG01067">
    <property type="entry name" value="SPASM/twitch_domain_containing"/>
    <property type="match status" value="1"/>
</dbReference>
<evidence type="ECO:0000313" key="8">
    <source>
        <dbReference type="EMBL" id="CUN75475.1"/>
    </source>
</evidence>
<accession>A0A173ZJY3</accession>
<dbReference type="SFLD" id="SFLDS00029">
    <property type="entry name" value="Radical_SAM"/>
    <property type="match status" value="1"/>
</dbReference>
<proteinExistence type="inferred from homology"/>
<dbReference type="GO" id="GO:0016491">
    <property type="term" value="F:oxidoreductase activity"/>
    <property type="evidence" value="ECO:0007669"/>
    <property type="project" value="UniProtKB-KW"/>
</dbReference>
<dbReference type="CDD" id="cd01335">
    <property type="entry name" value="Radical_SAM"/>
    <property type="match status" value="1"/>
</dbReference>
<dbReference type="RefSeq" id="WP_004319392.1">
    <property type="nucleotide sequence ID" value="NZ_CAXTQT010000039.1"/>
</dbReference>
<evidence type="ECO:0000313" key="9">
    <source>
        <dbReference type="Proteomes" id="UP000095333"/>
    </source>
</evidence>
<evidence type="ECO:0000256" key="4">
    <source>
        <dbReference type="ARBA" id="ARBA00023004"/>
    </source>
</evidence>
<dbReference type="GO" id="GO:0046872">
    <property type="term" value="F:metal ion binding"/>
    <property type="evidence" value="ECO:0007669"/>
    <property type="project" value="UniProtKB-KW"/>
</dbReference>
<feature type="domain" description="Radical SAM core" evidence="7">
    <location>
        <begin position="108"/>
        <end position="328"/>
    </location>
</feature>
<keyword evidence="2" id="KW-0949">S-adenosyl-L-methionine</keyword>
<keyword evidence="4" id="KW-0408">Iron</keyword>
<evidence type="ECO:0000256" key="3">
    <source>
        <dbReference type="ARBA" id="ARBA00022723"/>
    </source>
</evidence>
<dbReference type="InterPro" id="IPR023867">
    <property type="entry name" value="Sulphatase_maturase_rSAM"/>
</dbReference>
<evidence type="ECO:0000256" key="5">
    <source>
        <dbReference type="ARBA" id="ARBA00023014"/>
    </source>
</evidence>
<dbReference type="InterPro" id="IPR058240">
    <property type="entry name" value="rSAM_sf"/>
</dbReference>
<gene>
    <name evidence="8" type="primary">atsB</name>
    <name evidence="8" type="ORF">ERS852457_00782</name>
</gene>
<dbReference type="SFLD" id="SFLDG01072">
    <property type="entry name" value="dehydrogenase_like"/>
    <property type="match status" value="1"/>
</dbReference>
<dbReference type="PANTHER" id="PTHR43273">
    <property type="entry name" value="ANAEROBIC SULFATASE-MATURATING ENZYME HOMOLOG ASLB-RELATED"/>
    <property type="match status" value="1"/>
</dbReference>
<dbReference type="SFLD" id="SFLDG01386">
    <property type="entry name" value="main_SPASM_domain-containing"/>
    <property type="match status" value="1"/>
</dbReference>
<dbReference type="InterPro" id="IPR023885">
    <property type="entry name" value="4Fe4S-binding_SPASM_dom"/>
</dbReference>
<dbReference type="InterPro" id="IPR013785">
    <property type="entry name" value="Aldolase_TIM"/>
</dbReference>
<dbReference type="GO" id="GO:0051536">
    <property type="term" value="F:iron-sulfur cluster binding"/>
    <property type="evidence" value="ECO:0007669"/>
    <property type="project" value="UniProtKB-KW"/>
</dbReference>
<dbReference type="SUPFAM" id="SSF102114">
    <property type="entry name" value="Radical SAM enzymes"/>
    <property type="match status" value="1"/>
</dbReference>
<keyword evidence="3" id="KW-0479">Metal-binding</keyword>
<sequence>MGNIFNIEEYCKDTKSTLSMQDVEINDYNKDYVILVAKETGAWATINKSCIYLVEELLEKEITLNKFKETFPEHIQLLNLLFNSGVLKVNHTSSFHDKLKRRQCKISSSNVCQVVLRYTKSCNLSCSYCYAHTDLKPPTSMSNETVLYILRKLSKSYPEKVLNLSFHGGEPLLNYNKLVPLVKEIRKISENIKFYIQTNGTLVTKEIAGFLKAENFNVGISIDGFDTASNSHRCQLNGSSSLKQSLIGLDYLLAAGISPGMFTVVTAANQYKLLDHFDFYVGKGIKKFNFSPILHSGKAADKKYDVNINHLIETNLKLMEKINLINNECNNIEDYISEVNISNLLNNLSSLNIYNLCTLAPCGAGHTMLGFDIDGSFYSCDYFIGNLEFKIGNIYEVDDIKNSIFRNPSVQNLLKRNIDSIKECRMCTWKNVCTYHCASDSYFNHKTLYKPHSMCEYVKKIIPRIIDLLYRKKISINNIPPC</sequence>
<keyword evidence="5" id="KW-0411">Iron-sulfur</keyword>
<dbReference type="Gene3D" id="3.20.20.70">
    <property type="entry name" value="Aldolase class I"/>
    <property type="match status" value="1"/>
</dbReference>
<dbReference type="AlphaFoldDB" id="A0A173ZJY3"/>
<keyword evidence="8" id="KW-0560">Oxidoreductase</keyword>
<dbReference type="NCBIfam" id="TIGR04085">
    <property type="entry name" value="rSAM_more_4Fe4S"/>
    <property type="match status" value="1"/>
</dbReference>
<evidence type="ECO:0000256" key="2">
    <source>
        <dbReference type="ARBA" id="ARBA00022691"/>
    </source>
</evidence>
<dbReference type="Proteomes" id="UP000095333">
    <property type="component" value="Unassembled WGS sequence"/>
</dbReference>
<comment type="similarity">
    <text evidence="6">Belongs to the radical SAM superfamily. Anaerobic sulfatase-maturating enzyme family.</text>
</comment>
<evidence type="ECO:0000259" key="7">
    <source>
        <dbReference type="PROSITE" id="PS51918"/>
    </source>
</evidence>
<dbReference type="EC" id="1.1.99.-" evidence="8"/>
<protein>
    <submittedName>
        <fullName evidence="8">Transcriptional regulator</fullName>
        <ecNumber evidence="8">1.1.99.-</ecNumber>
    </submittedName>
</protein>
<organism evidence="8 9">
    <name type="scientific">Phocaeicola vulgatus</name>
    <name type="common">Bacteroides vulgatus</name>
    <dbReference type="NCBI Taxonomy" id="821"/>
    <lineage>
        <taxon>Bacteria</taxon>
        <taxon>Pseudomonadati</taxon>
        <taxon>Bacteroidota</taxon>
        <taxon>Bacteroidia</taxon>
        <taxon>Bacteroidales</taxon>
        <taxon>Bacteroidaceae</taxon>
        <taxon>Phocaeicola</taxon>
    </lineage>
</organism>
<evidence type="ECO:0000256" key="1">
    <source>
        <dbReference type="ARBA" id="ARBA00001966"/>
    </source>
</evidence>
<name>A0A173ZJY3_PHOVU</name>
<dbReference type="PROSITE" id="PS51918">
    <property type="entry name" value="RADICAL_SAM"/>
    <property type="match status" value="1"/>
</dbReference>
<dbReference type="InterPro" id="IPR007197">
    <property type="entry name" value="rSAM"/>
</dbReference>
<comment type="cofactor">
    <cofactor evidence="1">
        <name>[4Fe-4S] cluster</name>
        <dbReference type="ChEBI" id="CHEBI:49883"/>
    </cofactor>
</comment>
<dbReference type="Pfam" id="PF04055">
    <property type="entry name" value="Radical_SAM"/>
    <property type="match status" value="1"/>
</dbReference>
<evidence type="ECO:0000256" key="6">
    <source>
        <dbReference type="ARBA" id="ARBA00023601"/>
    </source>
</evidence>
<dbReference type="EMBL" id="CYZI01000002">
    <property type="protein sequence ID" value="CUN75475.1"/>
    <property type="molecule type" value="Genomic_DNA"/>
</dbReference>
<reference evidence="8 9" key="1">
    <citation type="submission" date="2015-09" db="EMBL/GenBank/DDBJ databases">
        <authorList>
            <consortium name="Pathogen Informatics"/>
        </authorList>
    </citation>
    <scope>NUCLEOTIDE SEQUENCE [LARGE SCALE GENOMIC DNA]</scope>
    <source>
        <strain evidence="8 9">2789STDY5834842</strain>
    </source>
</reference>